<feature type="binding site" evidence="10">
    <location>
        <position position="69"/>
    </location>
    <ligand>
        <name>Na(+)</name>
        <dbReference type="ChEBI" id="CHEBI:29101"/>
        <note>structural</note>
    </ligand>
</feature>
<keyword evidence="10" id="KW-0479">Metal-binding</keyword>
<keyword evidence="6 10" id="KW-0407">Ion channel</keyword>
<evidence type="ECO:0000256" key="5">
    <source>
        <dbReference type="ARBA" id="ARBA00023136"/>
    </source>
</evidence>
<feature type="binding site" evidence="10">
    <location>
        <position position="72"/>
    </location>
    <ligand>
        <name>Na(+)</name>
        <dbReference type="ChEBI" id="CHEBI:29101"/>
        <note>structural</note>
    </ligand>
</feature>
<dbReference type="GO" id="GO:0046872">
    <property type="term" value="F:metal ion binding"/>
    <property type="evidence" value="ECO:0007669"/>
    <property type="project" value="UniProtKB-KW"/>
</dbReference>
<dbReference type="PANTHER" id="PTHR28259">
    <property type="entry name" value="FLUORIDE EXPORT PROTEIN 1-RELATED"/>
    <property type="match status" value="1"/>
</dbReference>
<evidence type="ECO:0000256" key="3">
    <source>
        <dbReference type="ARBA" id="ARBA00022692"/>
    </source>
</evidence>
<dbReference type="GO" id="GO:0062054">
    <property type="term" value="F:fluoride channel activity"/>
    <property type="evidence" value="ECO:0007669"/>
    <property type="project" value="UniProtKB-UniRule"/>
</dbReference>
<keyword evidence="5 10" id="KW-0472">Membrane</keyword>
<keyword evidence="2 10" id="KW-1003">Cell membrane</keyword>
<organism evidence="11 12">
    <name type="scientific">Candidatus Salinicoccus stercoripullorum</name>
    <dbReference type="NCBI Taxonomy" id="2838756"/>
    <lineage>
        <taxon>Bacteria</taxon>
        <taxon>Bacillati</taxon>
        <taxon>Bacillota</taxon>
        <taxon>Bacilli</taxon>
        <taxon>Bacillales</taxon>
        <taxon>Staphylococcaceae</taxon>
        <taxon>Salinicoccus</taxon>
    </lineage>
</organism>
<evidence type="ECO:0000313" key="11">
    <source>
        <dbReference type="EMBL" id="HIW13033.1"/>
    </source>
</evidence>
<comment type="function">
    <text evidence="9 10">Fluoride-specific ion channel. Important for reducing fluoride concentration in the cell, thus reducing its toxicity.</text>
</comment>
<dbReference type="Proteomes" id="UP000823989">
    <property type="component" value="Unassembled WGS sequence"/>
</dbReference>
<keyword evidence="10" id="KW-0915">Sodium</keyword>
<protein>
    <recommendedName>
        <fullName evidence="10">Fluoride-specific ion channel FluC</fullName>
    </recommendedName>
</protein>
<reference evidence="11" key="2">
    <citation type="submission" date="2021-04" db="EMBL/GenBank/DDBJ databases">
        <authorList>
            <person name="Gilroy R."/>
        </authorList>
    </citation>
    <scope>NUCLEOTIDE SEQUENCE</scope>
    <source>
        <strain evidence="11">ChiHjej13B12-752</strain>
    </source>
</reference>
<name>A0A9D1QI83_9STAP</name>
<reference evidence="11" key="1">
    <citation type="journal article" date="2021" name="PeerJ">
        <title>Extensive microbial diversity within the chicken gut microbiome revealed by metagenomics and culture.</title>
        <authorList>
            <person name="Gilroy R."/>
            <person name="Ravi A."/>
            <person name="Getino M."/>
            <person name="Pursley I."/>
            <person name="Horton D.L."/>
            <person name="Alikhan N.F."/>
            <person name="Baker D."/>
            <person name="Gharbi K."/>
            <person name="Hall N."/>
            <person name="Watson M."/>
            <person name="Adriaenssens E.M."/>
            <person name="Foster-Nyarko E."/>
            <person name="Jarju S."/>
            <person name="Secka A."/>
            <person name="Antonio M."/>
            <person name="Oren A."/>
            <person name="Chaudhuri R.R."/>
            <person name="La Ragione R."/>
            <person name="Hildebrand F."/>
            <person name="Pallen M.J."/>
        </authorList>
    </citation>
    <scope>NUCLEOTIDE SEQUENCE</scope>
    <source>
        <strain evidence="11">ChiHjej13B12-752</strain>
    </source>
</reference>
<feature type="transmembrane region" description="Helical" evidence="10">
    <location>
        <begin position="97"/>
        <end position="116"/>
    </location>
</feature>
<keyword evidence="10" id="KW-0406">Ion transport</keyword>
<evidence type="ECO:0000256" key="9">
    <source>
        <dbReference type="ARBA" id="ARBA00049940"/>
    </source>
</evidence>
<gene>
    <name evidence="10" type="primary">fluC</name>
    <name evidence="10" type="synonym">crcB</name>
    <name evidence="11" type="ORF">H9891_07715</name>
</gene>
<dbReference type="GO" id="GO:0140114">
    <property type="term" value="P:cellular detoxification of fluoride"/>
    <property type="evidence" value="ECO:0007669"/>
    <property type="project" value="UniProtKB-UniRule"/>
</dbReference>
<comment type="subcellular location">
    <subcellularLocation>
        <location evidence="1 10">Cell membrane</location>
        <topology evidence="1 10">Multi-pass membrane protein</topology>
    </subcellularLocation>
</comment>
<evidence type="ECO:0000256" key="7">
    <source>
        <dbReference type="ARBA" id="ARBA00035120"/>
    </source>
</evidence>
<dbReference type="GO" id="GO:0005886">
    <property type="term" value="C:plasma membrane"/>
    <property type="evidence" value="ECO:0007669"/>
    <property type="project" value="UniProtKB-SubCell"/>
</dbReference>
<comment type="activity regulation">
    <text evidence="10">Na(+) is not transported, but it plays an essential structural role and its presence is essential for fluoride channel function.</text>
</comment>
<comment type="similarity">
    <text evidence="7 10">Belongs to the fluoride channel Fluc/FEX (TC 1.A.43) family.</text>
</comment>
<comment type="caution">
    <text evidence="11">The sequence shown here is derived from an EMBL/GenBank/DDBJ whole genome shotgun (WGS) entry which is preliminary data.</text>
</comment>
<dbReference type="InterPro" id="IPR003691">
    <property type="entry name" value="FluC"/>
</dbReference>
<sequence>MTLFVLAVGAAFGAVLRSAVLDLKIFRRFTIPYGTITVNIAGSFLMGLCVPVLQSSGMLYTGMIFGFLGGFTTYSTFSLDQLSLLQEKRYRELFRYSFITIFFSMVALAAGLMTGVSMS</sequence>
<dbReference type="EMBL" id="DXHR01000025">
    <property type="protein sequence ID" value="HIW13033.1"/>
    <property type="molecule type" value="Genomic_DNA"/>
</dbReference>
<keyword evidence="3 10" id="KW-0812">Transmembrane</keyword>
<evidence type="ECO:0000256" key="10">
    <source>
        <dbReference type="HAMAP-Rule" id="MF_00454"/>
    </source>
</evidence>
<dbReference type="AlphaFoldDB" id="A0A9D1QI83"/>
<feature type="transmembrane region" description="Helical" evidence="10">
    <location>
        <begin position="33"/>
        <end position="53"/>
    </location>
</feature>
<dbReference type="HAMAP" id="MF_00454">
    <property type="entry name" value="FluC"/>
    <property type="match status" value="1"/>
</dbReference>
<keyword evidence="10" id="KW-0813">Transport</keyword>
<evidence type="ECO:0000256" key="6">
    <source>
        <dbReference type="ARBA" id="ARBA00023303"/>
    </source>
</evidence>
<accession>A0A9D1QI83</accession>
<feature type="transmembrane region" description="Helical" evidence="10">
    <location>
        <begin position="58"/>
        <end position="77"/>
    </location>
</feature>
<evidence type="ECO:0000256" key="8">
    <source>
        <dbReference type="ARBA" id="ARBA00035585"/>
    </source>
</evidence>
<evidence type="ECO:0000313" key="12">
    <source>
        <dbReference type="Proteomes" id="UP000823989"/>
    </source>
</evidence>
<evidence type="ECO:0000256" key="2">
    <source>
        <dbReference type="ARBA" id="ARBA00022475"/>
    </source>
</evidence>
<dbReference type="Pfam" id="PF02537">
    <property type="entry name" value="CRCB"/>
    <property type="match status" value="1"/>
</dbReference>
<comment type="catalytic activity">
    <reaction evidence="8">
        <text>fluoride(in) = fluoride(out)</text>
        <dbReference type="Rhea" id="RHEA:76159"/>
        <dbReference type="ChEBI" id="CHEBI:17051"/>
    </reaction>
    <physiologicalReaction direction="left-to-right" evidence="8">
        <dbReference type="Rhea" id="RHEA:76160"/>
    </physiologicalReaction>
</comment>
<keyword evidence="4 10" id="KW-1133">Transmembrane helix</keyword>
<proteinExistence type="inferred from homology"/>
<evidence type="ECO:0000256" key="1">
    <source>
        <dbReference type="ARBA" id="ARBA00004651"/>
    </source>
</evidence>
<evidence type="ECO:0000256" key="4">
    <source>
        <dbReference type="ARBA" id="ARBA00022989"/>
    </source>
</evidence>
<dbReference type="PANTHER" id="PTHR28259:SF1">
    <property type="entry name" value="FLUORIDE EXPORT PROTEIN 1-RELATED"/>
    <property type="match status" value="1"/>
</dbReference>